<accession>A0A834TFR6</accession>
<dbReference type="AlphaFoldDB" id="A0A834TFR6"/>
<organism evidence="1 2">
    <name type="scientific">Senna tora</name>
    <dbReference type="NCBI Taxonomy" id="362788"/>
    <lineage>
        <taxon>Eukaryota</taxon>
        <taxon>Viridiplantae</taxon>
        <taxon>Streptophyta</taxon>
        <taxon>Embryophyta</taxon>
        <taxon>Tracheophyta</taxon>
        <taxon>Spermatophyta</taxon>
        <taxon>Magnoliopsida</taxon>
        <taxon>eudicotyledons</taxon>
        <taxon>Gunneridae</taxon>
        <taxon>Pentapetalae</taxon>
        <taxon>rosids</taxon>
        <taxon>fabids</taxon>
        <taxon>Fabales</taxon>
        <taxon>Fabaceae</taxon>
        <taxon>Caesalpinioideae</taxon>
        <taxon>Cassia clade</taxon>
        <taxon>Senna</taxon>
    </lineage>
</organism>
<evidence type="ECO:0000313" key="2">
    <source>
        <dbReference type="Proteomes" id="UP000634136"/>
    </source>
</evidence>
<dbReference type="EMBL" id="JAAIUW010000008">
    <property type="protein sequence ID" value="KAF7821413.1"/>
    <property type="molecule type" value="Genomic_DNA"/>
</dbReference>
<proteinExistence type="predicted"/>
<reference evidence="1" key="1">
    <citation type="submission" date="2020-09" db="EMBL/GenBank/DDBJ databases">
        <title>Genome-Enabled Discovery of Anthraquinone Biosynthesis in Senna tora.</title>
        <authorList>
            <person name="Kang S.-H."/>
            <person name="Pandey R.P."/>
            <person name="Lee C.-M."/>
            <person name="Sim J.-S."/>
            <person name="Jeong J.-T."/>
            <person name="Choi B.-S."/>
            <person name="Jung M."/>
            <person name="Ginzburg D."/>
            <person name="Zhao K."/>
            <person name="Won S.Y."/>
            <person name="Oh T.-J."/>
            <person name="Yu Y."/>
            <person name="Kim N.-H."/>
            <person name="Lee O.R."/>
            <person name="Lee T.-H."/>
            <person name="Bashyal P."/>
            <person name="Kim T.-S."/>
            <person name="Lee W.-H."/>
            <person name="Kawkins C."/>
            <person name="Kim C.-K."/>
            <person name="Kim J.S."/>
            <person name="Ahn B.O."/>
            <person name="Rhee S.Y."/>
            <person name="Sohng J.K."/>
        </authorList>
    </citation>
    <scope>NUCLEOTIDE SEQUENCE</scope>
    <source>
        <tissue evidence="1">Leaf</tissue>
    </source>
</reference>
<keyword evidence="2" id="KW-1185">Reference proteome</keyword>
<dbReference type="Proteomes" id="UP000634136">
    <property type="component" value="Unassembled WGS sequence"/>
</dbReference>
<name>A0A834TFR6_9FABA</name>
<gene>
    <name evidence="1" type="ORF">G2W53_026868</name>
</gene>
<evidence type="ECO:0000313" key="1">
    <source>
        <dbReference type="EMBL" id="KAF7821413.1"/>
    </source>
</evidence>
<protein>
    <submittedName>
        <fullName evidence="1">Uncharacterized protein</fullName>
    </submittedName>
</protein>
<comment type="caution">
    <text evidence="1">The sequence shown here is derived from an EMBL/GenBank/DDBJ whole genome shotgun (WGS) entry which is preliminary data.</text>
</comment>
<sequence>MREAENFFELLEQTPVGSTCAPLALCSQ</sequence>